<evidence type="ECO:0000313" key="4">
    <source>
        <dbReference type="Proteomes" id="UP000256769"/>
    </source>
</evidence>
<gene>
    <name evidence="3" type="ORF">DRF59_00290</name>
</gene>
<evidence type="ECO:0000256" key="2">
    <source>
        <dbReference type="SAM" id="Phobius"/>
    </source>
</evidence>
<keyword evidence="2" id="KW-0472">Membrane</keyword>
<name>A0A3D9CUA1_9FLAO</name>
<comment type="caution">
    <text evidence="3">The sequence shown here is derived from an EMBL/GenBank/DDBJ whole genome shotgun (WGS) entry which is preliminary data.</text>
</comment>
<dbReference type="InterPro" id="IPR019734">
    <property type="entry name" value="TPR_rpt"/>
</dbReference>
<accession>A0A3D9CUA1</accession>
<organism evidence="3 4">
    <name type="scientific">Chryseobacterium flavum</name>
    <dbReference type="NCBI Taxonomy" id="415851"/>
    <lineage>
        <taxon>Bacteria</taxon>
        <taxon>Pseudomonadati</taxon>
        <taxon>Bacteroidota</taxon>
        <taxon>Flavobacteriia</taxon>
        <taxon>Flavobacteriales</taxon>
        <taxon>Weeksellaceae</taxon>
        <taxon>Chryseobacterium group</taxon>
        <taxon>Chryseobacterium</taxon>
    </lineage>
</organism>
<evidence type="ECO:0000256" key="1">
    <source>
        <dbReference type="PROSITE-ProRule" id="PRU00339"/>
    </source>
</evidence>
<proteinExistence type="predicted"/>
<sequence>MVVFSIIALWYDQVGICTYAIVDKKRLELEVLLFKNNRIYSKLIGKAVICMLFTGLLFLISCRKTNQDKEKKAFDISLLTQNEELQLSGEYESLIRLNIEYLKKAAKMKYKEGKGLCYLNIAGVNVSSGNYEKASFFFNKAGRDLEHSDDAYHRARFFNDYSLYFLHLKLYDKAIRNNDKALYYLKRAKKSDLRDKLIARVYINRGIYFAWKGWSGTSIKSFLKGNNLENSAYSNCMVAQYYLFNKQPDAAGTYISLAKEKMLKEKTSDVESLWVYYTMGYYYNEIDDNEAAEKALKKALEINIKTRRTYSSHIEGVYKSLAELYKKKNDGGKAYFYLKKYMEEEGRLDAERFATMNKTTEGLISEMKKESDWRKNDLPLLIALSITFVTVSGIYIHKIIKHLRLKKKVLKEETDELKDHVYQKMLQEVIELAQKNDSAFLLKFKELYPDFVNTLLKINPELENSELTFCAMLKLRFSSKEIAEYTFVQHKSAQQKKYRIRKRLNIPADEDIYEFFERIGS</sequence>
<dbReference type="Proteomes" id="UP000256769">
    <property type="component" value="Unassembled WGS sequence"/>
</dbReference>
<dbReference type="AlphaFoldDB" id="A0A3D9CUA1"/>
<dbReference type="Gene3D" id="1.25.40.10">
    <property type="entry name" value="Tetratricopeptide repeat domain"/>
    <property type="match status" value="2"/>
</dbReference>
<feature type="transmembrane region" description="Helical" evidence="2">
    <location>
        <begin position="378"/>
        <end position="397"/>
    </location>
</feature>
<keyword evidence="1" id="KW-0802">TPR repeat</keyword>
<dbReference type="EMBL" id="QNUE01000001">
    <property type="protein sequence ID" value="REC69345.1"/>
    <property type="molecule type" value="Genomic_DNA"/>
</dbReference>
<dbReference type="RefSeq" id="WP_115956307.1">
    <property type="nucleotide sequence ID" value="NZ_CBCRVL010000002.1"/>
</dbReference>
<evidence type="ECO:0000313" key="3">
    <source>
        <dbReference type="EMBL" id="REC69345.1"/>
    </source>
</evidence>
<dbReference type="PROSITE" id="PS50005">
    <property type="entry name" value="TPR"/>
    <property type="match status" value="1"/>
</dbReference>
<dbReference type="OrthoDB" id="1452766at2"/>
<feature type="repeat" description="TPR" evidence="1">
    <location>
        <begin position="273"/>
        <end position="306"/>
    </location>
</feature>
<keyword evidence="2" id="KW-0812">Transmembrane</keyword>
<reference evidence="3 4" key="1">
    <citation type="journal article" date="2007" name="Int. J. Syst. Evol. Microbiol.">
        <title>Chryseobacterium flavum sp. nov., isolated from polluted soil.</title>
        <authorList>
            <person name="Zhou Y."/>
            <person name="Dong J."/>
            <person name="Wang X."/>
            <person name="Huang X."/>
            <person name="Zhang K.Y."/>
            <person name="Zhang Y.Q."/>
            <person name="Guo Y.F."/>
            <person name="Lai R."/>
            <person name="Li W.J."/>
        </authorList>
    </citation>
    <scope>NUCLEOTIDE SEQUENCE [LARGE SCALE GENOMIC DNA]</scope>
    <source>
        <strain evidence="3 4">KCTC 12877</strain>
    </source>
</reference>
<dbReference type="InterPro" id="IPR011990">
    <property type="entry name" value="TPR-like_helical_dom_sf"/>
</dbReference>
<feature type="transmembrane region" description="Helical" evidence="2">
    <location>
        <begin position="43"/>
        <end position="61"/>
    </location>
</feature>
<dbReference type="SUPFAM" id="SSF48452">
    <property type="entry name" value="TPR-like"/>
    <property type="match status" value="1"/>
</dbReference>
<protein>
    <submittedName>
        <fullName evidence="3">Uncharacterized protein</fullName>
    </submittedName>
</protein>
<keyword evidence="4" id="KW-1185">Reference proteome</keyword>
<keyword evidence="2" id="KW-1133">Transmembrane helix</keyword>